<keyword evidence="3" id="KW-1185">Reference proteome</keyword>
<dbReference type="RefSeq" id="WP_186842603.1">
    <property type="nucleotide sequence ID" value="NZ_WJBC01000013.1"/>
</dbReference>
<evidence type="ECO:0000313" key="2">
    <source>
        <dbReference type="EMBL" id="MBC3804720.1"/>
    </source>
</evidence>
<keyword evidence="1" id="KW-0472">Membrane</keyword>
<feature type="transmembrane region" description="Helical" evidence="1">
    <location>
        <begin position="12"/>
        <end position="30"/>
    </location>
</feature>
<proteinExistence type="predicted"/>
<gene>
    <name evidence="2" type="ORF">GH808_09790</name>
</gene>
<organism evidence="2 3">
    <name type="scientific">Acetobacterium fimetarium</name>
    <dbReference type="NCBI Taxonomy" id="52691"/>
    <lineage>
        <taxon>Bacteria</taxon>
        <taxon>Bacillati</taxon>
        <taxon>Bacillota</taxon>
        <taxon>Clostridia</taxon>
        <taxon>Eubacteriales</taxon>
        <taxon>Eubacteriaceae</taxon>
        <taxon>Acetobacterium</taxon>
    </lineage>
</organism>
<dbReference type="Pfam" id="PF02325">
    <property type="entry name" value="CCB3_YggT"/>
    <property type="match status" value="1"/>
</dbReference>
<reference evidence="2 3" key="1">
    <citation type="journal article" date="2020" name="mSystems">
        <title>Defining Genomic and Predicted Metabolic Features of the Acetobacterium Genus.</title>
        <authorList>
            <person name="Ross D.E."/>
            <person name="Marshall C.W."/>
            <person name="Gulliver D."/>
            <person name="May H.D."/>
            <person name="Norman R.S."/>
        </authorList>
    </citation>
    <scope>NUCLEOTIDE SEQUENCE [LARGE SCALE GENOMIC DNA]</scope>
    <source>
        <strain evidence="2 3">DSM 8238</strain>
    </source>
</reference>
<dbReference type="InterPro" id="IPR003425">
    <property type="entry name" value="CCB3/YggT"/>
</dbReference>
<protein>
    <submittedName>
        <fullName evidence="2">YggT family protein</fullName>
    </submittedName>
</protein>
<evidence type="ECO:0000256" key="1">
    <source>
        <dbReference type="SAM" id="Phobius"/>
    </source>
</evidence>
<name>A0ABR6WW02_9FIRM</name>
<evidence type="ECO:0000313" key="3">
    <source>
        <dbReference type="Proteomes" id="UP000603234"/>
    </source>
</evidence>
<keyword evidence="1" id="KW-1133">Transmembrane helix</keyword>
<keyword evidence="1" id="KW-0812">Transmembrane</keyword>
<accession>A0ABR6WW02</accession>
<comment type="caution">
    <text evidence="2">The sequence shown here is derived from an EMBL/GenBank/DDBJ whole genome shotgun (WGS) entry which is preliminary data.</text>
</comment>
<feature type="transmembrane region" description="Helical" evidence="1">
    <location>
        <begin position="67"/>
        <end position="88"/>
    </location>
</feature>
<sequence length="89" mass="10228">MLPGILIQAGYWLFELITILIFVNIVFSWVRPDPNNPIVKAIYGLTEPILAPLRRFTVFGPIDFSPFAAVLLLQMVIFPLYKMIIVFIF</sequence>
<dbReference type="EMBL" id="WJBC01000013">
    <property type="protein sequence ID" value="MBC3804720.1"/>
    <property type="molecule type" value="Genomic_DNA"/>
</dbReference>
<dbReference type="Proteomes" id="UP000603234">
    <property type="component" value="Unassembled WGS sequence"/>
</dbReference>